<evidence type="ECO:0000313" key="2">
    <source>
        <dbReference type="Proteomes" id="UP001432128"/>
    </source>
</evidence>
<protein>
    <submittedName>
        <fullName evidence="1">NAD(P)/FAD-dependent oxidoreductase</fullName>
    </submittedName>
</protein>
<dbReference type="AlphaFoldDB" id="A0AAU4K125"/>
<dbReference type="SUPFAM" id="SSF51905">
    <property type="entry name" value="FAD/NAD(P)-binding domain"/>
    <property type="match status" value="1"/>
</dbReference>
<sequence>MTTAVVVGSGPNGLAGAVHLARSGVAVTVLEAADTIGGGTRSGELTLPGLTHDHCSAFHPLGVGSPFLSRLDLARYGLQWDHAPIDCAHPLDDGTAALIHRSIDTTVEGLGRDGPRWRALVGPLAARFDDLATEVMQPIVHLPRHLLALATLGPRALPPATITARLFATPQGRAAFAGAAAHAYTRLDRPLTSAVGLMLAASGHRFGWPVARGGSAAITSALAAMLVDLGGTIETGHRVTSTADLPPSDIVLLDTSPQVAVDIYGDALPRRVQRAYRRFRRAPGAFKVDYAIEGTVPWTAPGVASAGTVHVCGDADEVFAAERQVARGEMPDRPFLIVGQQYVADPSRSHGELNPLYAYAHVPHGFSGDATEAITAQIERFAPGFRSRIRTTSVTSTADFASGNPNYAGGDVIGGSNGGLQVVFRPRPAIDPYATGIEGVYLCSASTPPGAGAHGMGGFNAATSALRHL</sequence>
<keyword evidence="2" id="KW-1185">Reference proteome</keyword>
<gene>
    <name evidence="1" type="ORF">OG579_18595</name>
</gene>
<dbReference type="RefSeq" id="WP_328857143.1">
    <property type="nucleotide sequence ID" value="NZ_CP108021.1"/>
</dbReference>
<name>A0AAU4K125_9NOCA</name>
<accession>A0AAU4K125</accession>
<dbReference type="KEGG" id="whr:OG579_18595"/>
<evidence type="ECO:0000313" key="1">
    <source>
        <dbReference type="EMBL" id="WUM19680.1"/>
    </source>
</evidence>
<dbReference type="PRINTS" id="PR00420">
    <property type="entry name" value="RNGMNOXGNASE"/>
</dbReference>
<proteinExistence type="predicted"/>
<reference evidence="1 2" key="1">
    <citation type="submission" date="2022-10" db="EMBL/GenBank/DDBJ databases">
        <title>The complete genomes of actinobacterial strains from the NBC collection.</title>
        <authorList>
            <person name="Joergensen T.S."/>
            <person name="Alvarez Arevalo M."/>
            <person name="Sterndorff E.B."/>
            <person name="Faurdal D."/>
            <person name="Vuksanovic O."/>
            <person name="Mourched A.-S."/>
            <person name="Charusanti P."/>
            <person name="Shaw S."/>
            <person name="Blin K."/>
            <person name="Weber T."/>
        </authorList>
    </citation>
    <scope>NUCLEOTIDE SEQUENCE [LARGE SCALE GENOMIC DNA]</scope>
    <source>
        <strain evidence="1 2">NBC_00319</strain>
    </source>
</reference>
<dbReference type="Pfam" id="PF13450">
    <property type="entry name" value="NAD_binding_8"/>
    <property type="match status" value="1"/>
</dbReference>
<dbReference type="InterPro" id="IPR036188">
    <property type="entry name" value="FAD/NAD-bd_sf"/>
</dbReference>
<dbReference type="PANTHER" id="PTHR10668:SF105">
    <property type="entry name" value="DEHYDROGENASE-RELATED"/>
    <property type="match status" value="1"/>
</dbReference>
<dbReference type="Proteomes" id="UP001432128">
    <property type="component" value="Chromosome"/>
</dbReference>
<dbReference type="Gene3D" id="3.50.50.60">
    <property type="entry name" value="FAD/NAD(P)-binding domain"/>
    <property type="match status" value="1"/>
</dbReference>
<organism evidence="1 2">
    <name type="scientific">Williamsia herbipolensis</name>
    <dbReference type="NCBI Taxonomy" id="1603258"/>
    <lineage>
        <taxon>Bacteria</taxon>
        <taxon>Bacillati</taxon>
        <taxon>Actinomycetota</taxon>
        <taxon>Actinomycetes</taxon>
        <taxon>Mycobacteriales</taxon>
        <taxon>Nocardiaceae</taxon>
        <taxon>Williamsia</taxon>
    </lineage>
</organism>
<dbReference type="PANTHER" id="PTHR10668">
    <property type="entry name" value="PHYTOENE DEHYDROGENASE"/>
    <property type="match status" value="1"/>
</dbReference>
<dbReference type="EMBL" id="CP108021">
    <property type="protein sequence ID" value="WUM19680.1"/>
    <property type="molecule type" value="Genomic_DNA"/>
</dbReference>